<sequence length="284" mass="30732">MAYTIEADGLVKAFGEQRVLDGLDLRVEAGEVFALLGPNGAGKTTTVRILTTLLAPDAGAAWVAGHDVVRDPAAVRAAISLTAQEAAVDGILTGAENLRMMARLRGVKPTVADDLLERFDLADAADRRVESYSGGMRRRLDLAMSLVVRPQVLFLDEPTTGLDPRSRRAVWDAVQTLAGEGVTVLLTTQYLEEADRLARRIAVIDDGRVIAQGTAQELKARVASETLEVHFADRPPLRVPVDAPADVRRALEDHPDAERIELHRPTLDDVFFALTGGEVMEAAR</sequence>
<evidence type="ECO:0000259" key="10">
    <source>
        <dbReference type="PROSITE" id="PS50893"/>
    </source>
</evidence>
<dbReference type="GO" id="GO:0016887">
    <property type="term" value="F:ATP hydrolysis activity"/>
    <property type="evidence" value="ECO:0007669"/>
    <property type="project" value="InterPro"/>
</dbReference>
<accession>A0A660LAI5</accession>
<keyword evidence="2" id="KW-0813">Transport</keyword>
<dbReference type="Gene3D" id="3.40.50.300">
    <property type="entry name" value="P-loop containing nucleotide triphosphate hydrolases"/>
    <property type="match status" value="1"/>
</dbReference>
<dbReference type="AlphaFoldDB" id="A0A660LAI5"/>
<dbReference type="PANTHER" id="PTHR42711:SF19">
    <property type="entry name" value="DOXORUBICIN RESISTANCE ATP-BINDING PROTEIN DRRA"/>
    <property type="match status" value="1"/>
</dbReference>
<organism evidence="11 12">
    <name type="scientific">Solirubrobacter pauli</name>
    <dbReference type="NCBI Taxonomy" id="166793"/>
    <lineage>
        <taxon>Bacteria</taxon>
        <taxon>Bacillati</taxon>
        <taxon>Actinomycetota</taxon>
        <taxon>Thermoleophilia</taxon>
        <taxon>Solirubrobacterales</taxon>
        <taxon>Solirubrobacteraceae</taxon>
        <taxon>Solirubrobacter</taxon>
    </lineage>
</organism>
<dbReference type="PROSITE" id="PS50893">
    <property type="entry name" value="ABC_TRANSPORTER_2"/>
    <property type="match status" value="1"/>
</dbReference>
<dbReference type="FunFam" id="3.40.50.300:FF:000589">
    <property type="entry name" value="ABC transporter, ATP-binding subunit"/>
    <property type="match status" value="1"/>
</dbReference>
<dbReference type="PANTHER" id="PTHR42711">
    <property type="entry name" value="ABC TRANSPORTER ATP-BINDING PROTEIN"/>
    <property type="match status" value="1"/>
</dbReference>
<dbReference type="EMBL" id="RBIL01000001">
    <property type="protein sequence ID" value="RKQ91579.1"/>
    <property type="molecule type" value="Genomic_DNA"/>
</dbReference>
<dbReference type="GO" id="GO:1900753">
    <property type="term" value="P:doxorubicin transport"/>
    <property type="evidence" value="ECO:0007669"/>
    <property type="project" value="InterPro"/>
</dbReference>
<keyword evidence="5 11" id="KW-0067">ATP-binding</keyword>
<feature type="domain" description="ABC transporter" evidence="10">
    <location>
        <begin position="5"/>
        <end position="231"/>
    </location>
</feature>
<comment type="subcellular location">
    <subcellularLocation>
        <location evidence="1">Cell membrane</location>
        <topology evidence="1">Peripheral membrane protein</topology>
        <orientation evidence="1">Cytoplasmic side</orientation>
    </subcellularLocation>
</comment>
<evidence type="ECO:0000256" key="8">
    <source>
        <dbReference type="ARBA" id="ARBA00023251"/>
    </source>
</evidence>
<dbReference type="PROSITE" id="PS00211">
    <property type="entry name" value="ABC_TRANSPORTER_1"/>
    <property type="match status" value="1"/>
</dbReference>
<dbReference type="GO" id="GO:0005524">
    <property type="term" value="F:ATP binding"/>
    <property type="evidence" value="ECO:0007669"/>
    <property type="project" value="UniProtKB-KW"/>
</dbReference>
<reference evidence="11 12" key="1">
    <citation type="submission" date="2018-10" db="EMBL/GenBank/DDBJ databases">
        <title>Genomic Encyclopedia of Archaeal and Bacterial Type Strains, Phase II (KMG-II): from individual species to whole genera.</title>
        <authorList>
            <person name="Goeker M."/>
        </authorList>
    </citation>
    <scope>NUCLEOTIDE SEQUENCE [LARGE SCALE GENOMIC DNA]</scope>
    <source>
        <strain evidence="11 12">DSM 14954</strain>
    </source>
</reference>
<keyword evidence="8" id="KW-0046">Antibiotic resistance</keyword>
<dbReference type="InterPro" id="IPR005894">
    <property type="entry name" value="DrrA"/>
</dbReference>
<gene>
    <name evidence="11" type="ORF">C8N24_1402</name>
</gene>
<keyword evidence="7" id="KW-0472">Membrane</keyword>
<keyword evidence="3" id="KW-1003">Cell membrane</keyword>
<keyword evidence="6" id="KW-1278">Translocase</keyword>
<dbReference type="GO" id="GO:0005886">
    <property type="term" value="C:plasma membrane"/>
    <property type="evidence" value="ECO:0007669"/>
    <property type="project" value="UniProtKB-SubCell"/>
</dbReference>
<evidence type="ECO:0000256" key="3">
    <source>
        <dbReference type="ARBA" id="ARBA00022475"/>
    </source>
</evidence>
<dbReference type="Proteomes" id="UP000278962">
    <property type="component" value="Unassembled WGS sequence"/>
</dbReference>
<name>A0A660LAI5_9ACTN</name>
<keyword evidence="12" id="KW-1185">Reference proteome</keyword>
<dbReference type="GO" id="GO:0043215">
    <property type="term" value="P:daunorubicin transport"/>
    <property type="evidence" value="ECO:0007669"/>
    <property type="project" value="InterPro"/>
</dbReference>
<dbReference type="InterPro" id="IPR027417">
    <property type="entry name" value="P-loop_NTPase"/>
</dbReference>
<evidence type="ECO:0000256" key="2">
    <source>
        <dbReference type="ARBA" id="ARBA00022448"/>
    </source>
</evidence>
<evidence type="ECO:0000256" key="6">
    <source>
        <dbReference type="ARBA" id="ARBA00022967"/>
    </source>
</evidence>
<dbReference type="RefSeq" id="WP_121249312.1">
    <property type="nucleotide sequence ID" value="NZ_RBIL01000001.1"/>
</dbReference>
<dbReference type="NCBIfam" id="TIGR01188">
    <property type="entry name" value="drrA"/>
    <property type="match status" value="1"/>
</dbReference>
<dbReference type="GO" id="GO:0046677">
    <property type="term" value="P:response to antibiotic"/>
    <property type="evidence" value="ECO:0007669"/>
    <property type="project" value="UniProtKB-KW"/>
</dbReference>
<evidence type="ECO:0000256" key="1">
    <source>
        <dbReference type="ARBA" id="ARBA00004413"/>
    </source>
</evidence>
<dbReference type="SUPFAM" id="SSF52540">
    <property type="entry name" value="P-loop containing nucleoside triphosphate hydrolases"/>
    <property type="match status" value="1"/>
</dbReference>
<dbReference type="InterPro" id="IPR003593">
    <property type="entry name" value="AAA+_ATPase"/>
</dbReference>
<dbReference type="OrthoDB" id="9804819at2"/>
<dbReference type="InterPro" id="IPR017871">
    <property type="entry name" value="ABC_transporter-like_CS"/>
</dbReference>
<protein>
    <submittedName>
        <fullName evidence="11">ABC-2 type transport system ATP-binding protein</fullName>
    </submittedName>
</protein>
<dbReference type="InterPro" id="IPR003439">
    <property type="entry name" value="ABC_transporter-like_ATP-bd"/>
</dbReference>
<keyword evidence="4" id="KW-0547">Nucleotide-binding</keyword>
<proteinExistence type="inferred from homology"/>
<dbReference type="InterPro" id="IPR050763">
    <property type="entry name" value="ABC_transporter_ATP-binding"/>
</dbReference>
<dbReference type="SMART" id="SM00382">
    <property type="entry name" value="AAA"/>
    <property type="match status" value="1"/>
</dbReference>
<evidence type="ECO:0000256" key="7">
    <source>
        <dbReference type="ARBA" id="ARBA00023136"/>
    </source>
</evidence>
<evidence type="ECO:0000313" key="11">
    <source>
        <dbReference type="EMBL" id="RKQ91579.1"/>
    </source>
</evidence>
<comment type="similarity">
    <text evidence="9">Belongs to the ABC transporter superfamily. Drug exporter-1 (DrugE1) (TC 3.A.1.105) family.</text>
</comment>
<evidence type="ECO:0000256" key="4">
    <source>
        <dbReference type="ARBA" id="ARBA00022741"/>
    </source>
</evidence>
<evidence type="ECO:0000256" key="5">
    <source>
        <dbReference type="ARBA" id="ARBA00022840"/>
    </source>
</evidence>
<evidence type="ECO:0000313" key="12">
    <source>
        <dbReference type="Proteomes" id="UP000278962"/>
    </source>
</evidence>
<evidence type="ECO:0000256" key="9">
    <source>
        <dbReference type="ARBA" id="ARBA00049985"/>
    </source>
</evidence>
<dbReference type="Pfam" id="PF00005">
    <property type="entry name" value="ABC_tran"/>
    <property type="match status" value="1"/>
</dbReference>
<comment type="caution">
    <text evidence="11">The sequence shown here is derived from an EMBL/GenBank/DDBJ whole genome shotgun (WGS) entry which is preliminary data.</text>
</comment>